<evidence type="ECO:0000313" key="8">
    <source>
        <dbReference type="EMBL" id="MFC4870516.1"/>
    </source>
</evidence>
<feature type="transmembrane region" description="Helical" evidence="7">
    <location>
        <begin position="12"/>
        <end position="31"/>
    </location>
</feature>
<dbReference type="PANTHER" id="PTHR11706">
    <property type="entry name" value="SOLUTE CARRIER PROTEIN FAMILY 11 MEMBER"/>
    <property type="match status" value="1"/>
</dbReference>
<dbReference type="PANTHER" id="PTHR11706:SF33">
    <property type="entry name" value="NATURAL RESISTANCE-ASSOCIATED MACROPHAGE PROTEIN 2"/>
    <property type="match status" value="1"/>
</dbReference>
<evidence type="ECO:0000256" key="1">
    <source>
        <dbReference type="ARBA" id="ARBA00004141"/>
    </source>
</evidence>
<feature type="transmembrane region" description="Helical" evidence="7">
    <location>
        <begin position="166"/>
        <end position="187"/>
    </location>
</feature>
<dbReference type="Proteomes" id="UP001595818">
    <property type="component" value="Unassembled WGS sequence"/>
</dbReference>
<feature type="transmembrane region" description="Helical" evidence="7">
    <location>
        <begin position="248"/>
        <end position="270"/>
    </location>
</feature>
<feature type="transmembrane region" description="Helical" evidence="7">
    <location>
        <begin position="395"/>
        <end position="420"/>
    </location>
</feature>
<evidence type="ECO:0000256" key="3">
    <source>
        <dbReference type="ARBA" id="ARBA00022692"/>
    </source>
</evidence>
<gene>
    <name evidence="8" type="ORF">ACFPFU_02375</name>
</gene>
<feature type="transmembrane region" description="Helical" evidence="7">
    <location>
        <begin position="135"/>
        <end position="154"/>
    </location>
</feature>
<evidence type="ECO:0000256" key="2">
    <source>
        <dbReference type="ARBA" id="ARBA00022448"/>
    </source>
</evidence>
<feature type="transmembrane region" description="Helical" evidence="7">
    <location>
        <begin position="51"/>
        <end position="71"/>
    </location>
</feature>
<comment type="caution">
    <text evidence="8">The sequence shown here is derived from an EMBL/GenBank/DDBJ whole genome shotgun (WGS) entry which is preliminary data.</text>
</comment>
<feature type="transmembrane region" description="Helical" evidence="7">
    <location>
        <begin position="335"/>
        <end position="355"/>
    </location>
</feature>
<feature type="transmembrane region" description="Helical" evidence="7">
    <location>
        <begin position="361"/>
        <end position="383"/>
    </location>
</feature>
<reference evidence="9" key="1">
    <citation type="journal article" date="2019" name="Int. J. Syst. Evol. Microbiol.">
        <title>The Global Catalogue of Microorganisms (GCM) 10K type strain sequencing project: providing services to taxonomists for standard genome sequencing and annotation.</title>
        <authorList>
            <consortium name="The Broad Institute Genomics Platform"/>
            <consortium name="The Broad Institute Genome Sequencing Center for Infectious Disease"/>
            <person name="Wu L."/>
            <person name="Ma J."/>
        </authorList>
    </citation>
    <scope>NUCLEOTIDE SEQUENCE [LARGE SCALE GENOMIC DNA]</scope>
    <source>
        <strain evidence="9">CGMCC 4.7466</strain>
    </source>
</reference>
<dbReference type="Pfam" id="PF01566">
    <property type="entry name" value="Nramp"/>
    <property type="match status" value="1"/>
</dbReference>
<dbReference type="NCBIfam" id="NF037982">
    <property type="entry name" value="Nramp_1"/>
    <property type="match status" value="1"/>
</dbReference>
<dbReference type="EMBL" id="JBHSJJ010000001">
    <property type="protein sequence ID" value="MFC4870516.1"/>
    <property type="molecule type" value="Genomic_DNA"/>
</dbReference>
<evidence type="ECO:0000256" key="5">
    <source>
        <dbReference type="ARBA" id="ARBA00022989"/>
    </source>
</evidence>
<dbReference type="InterPro" id="IPR001046">
    <property type="entry name" value="NRAMP_fam"/>
</dbReference>
<proteinExistence type="predicted"/>
<evidence type="ECO:0000256" key="6">
    <source>
        <dbReference type="ARBA" id="ARBA00023136"/>
    </source>
</evidence>
<evidence type="ECO:0000313" key="9">
    <source>
        <dbReference type="Proteomes" id="UP001595818"/>
    </source>
</evidence>
<evidence type="ECO:0000256" key="7">
    <source>
        <dbReference type="SAM" id="Phobius"/>
    </source>
</evidence>
<keyword evidence="9" id="KW-1185">Reference proteome</keyword>
<sequence length="423" mass="45332">MATNGKSNFFTKIWLWMLSIGPGIFCIGYTIGTGSVTSMAKAGSQFGMQLLWVLVLSCLFAWVLMEAYGRYAVVTGQTSIYSFKTKLKGGKLISILVVGGIIIAQWNSLSGILGLSANAIYELAHLFFPALPSESYWAVLGIAIVLILIMYALLWVGKYSFFEKVLIVFVTLMGISFIISMFVVLPAPEEVISGLMPTVPEVAGGKLLVAAFVGTTMAAPTFVVRPLLMKGKGWTRENTKEQSNDALFSAMLMLVINVAIMAAATGALYAEGKSIEKVLDMVYTLEPVAGKFAVAVFMTGALSAGLSSIFPILMVAPLLIADYKDGELDTDSRRFRILTGVACLMGLTVPVLGANPIFAQILTQVAAVFVLPLVIACILYLVNQQALMGKHKAGYLLNIGLVAALFFACVISYTGCLALSELL</sequence>
<comment type="subcellular location">
    <subcellularLocation>
        <location evidence="1">Membrane</location>
        <topology evidence="1">Multi-pass membrane protein</topology>
    </subcellularLocation>
</comment>
<feature type="transmembrane region" description="Helical" evidence="7">
    <location>
        <begin position="207"/>
        <end position="228"/>
    </location>
</feature>
<keyword evidence="6 7" id="KW-0472">Membrane</keyword>
<accession>A0ABV9SW28</accession>
<protein>
    <submittedName>
        <fullName evidence="8">Nramp family divalent metal transporter</fullName>
    </submittedName>
</protein>
<name>A0ABV9SW28_9BACT</name>
<feature type="transmembrane region" description="Helical" evidence="7">
    <location>
        <begin position="290"/>
        <end position="323"/>
    </location>
</feature>
<keyword evidence="2" id="KW-0813">Transport</keyword>
<keyword evidence="5 7" id="KW-1133">Transmembrane helix</keyword>
<organism evidence="8 9">
    <name type="scientific">Negadavirga shengliensis</name>
    <dbReference type="NCBI Taxonomy" id="1389218"/>
    <lineage>
        <taxon>Bacteria</taxon>
        <taxon>Pseudomonadati</taxon>
        <taxon>Bacteroidota</taxon>
        <taxon>Cytophagia</taxon>
        <taxon>Cytophagales</taxon>
        <taxon>Cyclobacteriaceae</taxon>
        <taxon>Negadavirga</taxon>
    </lineage>
</organism>
<feature type="transmembrane region" description="Helical" evidence="7">
    <location>
        <begin position="92"/>
        <end position="115"/>
    </location>
</feature>
<evidence type="ECO:0000256" key="4">
    <source>
        <dbReference type="ARBA" id="ARBA00022847"/>
    </source>
</evidence>
<keyword evidence="3 7" id="KW-0812">Transmembrane</keyword>
<keyword evidence="4" id="KW-0769">Symport</keyword>